<organism evidence="2 3">
    <name type="scientific">Brevibacterium aurantiacum</name>
    <dbReference type="NCBI Taxonomy" id="273384"/>
    <lineage>
        <taxon>Bacteria</taxon>
        <taxon>Bacillati</taxon>
        <taxon>Actinomycetota</taxon>
        <taxon>Actinomycetes</taxon>
        <taxon>Micrococcales</taxon>
        <taxon>Brevibacteriaceae</taxon>
        <taxon>Brevibacterium</taxon>
    </lineage>
</organism>
<dbReference type="Proteomes" id="UP000234300">
    <property type="component" value="Unassembled WGS sequence"/>
</dbReference>
<evidence type="ECO:0000256" key="1">
    <source>
        <dbReference type="SAM" id="Phobius"/>
    </source>
</evidence>
<protein>
    <submittedName>
        <fullName evidence="2">ABC-2 type transport system permease protein</fullName>
    </submittedName>
</protein>
<evidence type="ECO:0000313" key="2">
    <source>
        <dbReference type="EMBL" id="SMX95830.1"/>
    </source>
</evidence>
<feature type="transmembrane region" description="Helical" evidence="1">
    <location>
        <begin position="29"/>
        <end position="48"/>
    </location>
</feature>
<keyword evidence="1" id="KW-0472">Membrane</keyword>
<keyword evidence="1" id="KW-0812">Transmembrane</keyword>
<proteinExistence type="predicted"/>
<evidence type="ECO:0000313" key="3">
    <source>
        <dbReference type="Proteomes" id="UP000234300"/>
    </source>
</evidence>
<keyword evidence="1" id="KW-1133">Transmembrane helix</keyword>
<sequence>MMRLDEAVLDTSVFVHIGQYPAQDLSAEAVLTLTAATAVLLALGVVGFRRRNLITA</sequence>
<dbReference type="AlphaFoldDB" id="A0A2H1K7W2"/>
<accession>A0A2H1K7W2</accession>
<dbReference type="EMBL" id="FXZI01000009">
    <property type="protein sequence ID" value="SMX95830.1"/>
    <property type="molecule type" value="Genomic_DNA"/>
</dbReference>
<name>A0A2H1K7W2_BREAU</name>
<reference evidence="2 3" key="1">
    <citation type="submission" date="2017-03" db="EMBL/GenBank/DDBJ databases">
        <authorList>
            <person name="Afonso C.L."/>
            <person name="Miller P.J."/>
            <person name="Scott M.A."/>
            <person name="Spackman E."/>
            <person name="Goraichik I."/>
            <person name="Dimitrov K.M."/>
            <person name="Suarez D.L."/>
            <person name="Swayne D.E."/>
        </authorList>
    </citation>
    <scope>NUCLEOTIDE SEQUENCE [LARGE SCALE GENOMIC DNA]</scope>
    <source>
        <strain evidence="3">8(6)</strain>
    </source>
</reference>
<gene>
    <name evidence="2" type="ORF">BAURA86_02502</name>
</gene>